<evidence type="ECO:0000313" key="1">
    <source>
        <dbReference type="EMBL" id="OQP58232.1"/>
    </source>
</evidence>
<dbReference type="Proteomes" id="UP000192796">
    <property type="component" value="Unassembled WGS sequence"/>
</dbReference>
<evidence type="ECO:0000313" key="2">
    <source>
        <dbReference type="Proteomes" id="UP000192796"/>
    </source>
</evidence>
<dbReference type="Pfam" id="PF13689">
    <property type="entry name" value="DUF4154"/>
    <property type="match status" value="1"/>
</dbReference>
<gene>
    <name evidence="1" type="ORF">A3860_07865</name>
</gene>
<dbReference type="STRING" id="1703345.A3860_07865"/>
<evidence type="ECO:0008006" key="3">
    <source>
        <dbReference type="Google" id="ProtNLM"/>
    </source>
</evidence>
<keyword evidence="2" id="KW-1185">Reference proteome</keyword>
<protein>
    <recommendedName>
        <fullName evidence="3">DUF4154 domain-containing protein</fullName>
    </recommendedName>
</protein>
<dbReference type="InterPro" id="IPR025293">
    <property type="entry name" value="YfiR/HmsC-like"/>
</dbReference>
<accession>A0A1V9FIQ6</accession>
<proteinExistence type="predicted"/>
<dbReference type="AlphaFoldDB" id="A0A1V9FIQ6"/>
<reference evidence="1 2" key="1">
    <citation type="submission" date="2016-03" db="EMBL/GenBank/DDBJ databases">
        <title>Niastella vici sp. nov., isolated from farmland soil.</title>
        <authorList>
            <person name="Chen L."/>
            <person name="Wang D."/>
            <person name="Yang S."/>
            <person name="Wang G."/>
        </authorList>
    </citation>
    <scope>NUCLEOTIDE SEQUENCE [LARGE SCALE GENOMIC DNA]</scope>
    <source>
        <strain evidence="1 2">DJ57</strain>
    </source>
</reference>
<organism evidence="1 2">
    <name type="scientific">Niastella vici</name>
    <dbReference type="NCBI Taxonomy" id="1703345"/>
    <lineage>
        <taxon>Bacteria</taxon>
        <taxon>Pseudomonadati</taxon>
        <taxon>Bacteroidota</taxon>
        <taxon>Chitinophagia</taxon>
        <taxon>Chitinophagales</taxon>
        <taxon>Chitinophagaceae</taxon>
        <taxon>Niastella</taxon>
    </lineage>
</organism>
<sequence>MNNSDECNYLFRRKNSLKRVFNWRLKTLLLLPVLVFTLFQAWAQNVYAVHANIIYRFTKYINWPDDRKTGDFVIGVVGDTPLFDELKIFTSNKTAAGQPFVIKKFAPKAAAYNCHILFIGEDESGSVKRIAAATAGTSTLLVTESEGLTRKGSCINFIIIDDRLKLEINKTNIERRSLDIASELLNLGIVVN</sequence>
<dbReference type="EMBL" id="LVYD01000102">
    <property type="protein sequence ID" value="OQP58232.1"/>
    <property type="molecule type" value="Genomic_DNA"/>
</dbReference>
<dbReference type="RefSeq" id="WP_081155381.1">
    <property type="nucleotide sequence ID" value="NZ_LVYD01000102.1"/>
</dbReference>
<dbReference type="OrthoDB" id="1342147at2"/>
<name>A0A1V9FIQ6_9BACT</name>
<comment type="caution">
    <text evidence="1">The sequence shown here is derived from an EMBL/GenBank/DDBJ whole genome shotgun (WGS) entry which is preliminary data.</text>
</comment>